<dbReference type="Gene3D" id="3.30.565.10">
    <property type="entry name" value="Histidine kinase-like ATPase, C-terminal domain"/>
    <property type="match status" value="1"/>
</dbReference>
<dbReference type="SUPFAM" id="SSF55874">
    <property type="entry name" value="ATPase domain of HSP90 chaperone/DNA topoisomerase II/histidine kinase"/>
    <property type="match status" value="1"/>
</dbReference>
<evidence type="ECO:0000313" key="4">
    <source>
        <dbReference type="Proteomes" id="UP000694925"/>
    </source>
</evidence>
<gene>
    <name evidence="5" type="primary">LOC108632042</name>
</gene>
<dbReference type="InterPro" id="IPR042120">
    <property type="entry name" value="MutL_C_dimsub"/>
</dbReference>
<dbReference type="Pfam" id="PF08676">
    <property type="entry name" value="MutL_C"/>
    <property type="match status" value="1"/>
</dbReference>
<dbReference type="Proteomes" id="UP000694925">
    <property type="component" value="Unplaced"/>
</dbReference>
<dbReference type="AlphaFoldDB" id="A0AAJ7JFY1"/>
<evidence type="ECO:0000256" key="1">
    <source>
        <dbReference type="ARBA" id="ARBA00006082"/>
    </source>
</evidence>
<reference evidence="5" key="1">
    <citation type="submission" date="2025-08" db="UniProtKB">
        <authorList>
            <consortium name="RefSeq"/>
        </authorList>
    </citation>
    <scope>IDENTIFICATION</scope>
    <source>
        <tissue evidence="5">Whole body</tissue>
    </source>
</reference>
<dbReference type="Gene3D" id="3.30.1370.100">
    <property type="entry name" value="MutL, C-terminal domain, regulatory subdomain"/>
    <property type="match status" value="1"/>
</dbReference>
<dbReference type="GeneID" id="108632042"/>
<protein>
    <submittedName>
        <fullName evidence="5">DNA mismatch repair protein Mlh3-like</fullName>
    </submittedName>
</protein>
<organism evidence="4 5">
    <name type="scientific">Ceratina calcarata</name>
    <dbReference type="NCBI Taxonomy" id="156304"/>
    <lineage>
        <taxon>Eukaryota</taxon>
        <taxon>Metazoa</taxon>
        <taxon>Ecdysozoa</taxon>
        <taxon>Arthropoda</taxon>
        <taxon>Hexapoda</taxon>
        <taxon>Insecta</taxon>
        <taxon>Pterygota</taxon>
        <taxon>Neoptera</taxon>
        <taxon>Endopterygota</taxon>
        <taxon>Hymenoptera</taxon>
        <taxon>Apocrita</taxon>
        <taxon>Aculeata</taxon>
        <taxon>Apoidea</taxon>
        <taxon>Anthophila</taxon>
        <taxon>Apidae</taxon>
        <taxon>Ceratina</taxon>
        <taxon>Zadontomerus</taxon>
    </lineage>
</organism>
<proteinExistence type="inferred from homology"/>
<dbReference type="KEGG" id="ccal:108632042"/>
<dbReference type="Gene3D" id="3.30.1540.20">
    <property type="entry name" value="MutL, C-terminal domain, dimerisation subdomain"/>
    <property type="match status" value="1"/>
</dbReference>
<evidence type="ECO:0000256" key="2">
    <source>
        <dbReference type="ARBA" id="ARBA00022763"/>
    </source>
</evidence>
<dbReference type="PANTHER" id="PTHR10073:SF47">
    <property type="entry name" value="DNA MISMATCH REPAIR PROTEIN MLH3"/>
    <property type="match status" value="1"/>
</dbReference>
<comment type="similarity">
    <text evidence="1">Belongs to the DNA mismatch repair MutL/HexB family.</text>
</comment>
<dbReference type="InterPro" id="IPR037198">
    <property type="entry name" value="MutL_C_sf"/>
</dbReference>
<name>A0AAJ7JFY1_9HYME</name>
<dbReference type="GO" id="GO:0016887">
    <property type="term" value="F:ATP hydrolysis activity"/>
    <property type="evidence" value="ECO:0007669"/>
    <property type="project" value="InterPro"/>
</dbReference>
<dbReference type="RefSeq" id="XP_017891827.1">
    <property type="nucleotide sequence ID" value="XM_018036338.2"/>
</dbReference>
<dbReference type="InterPro" id="IPR042121">
    <property type="entry name" value="MutL_C_regsub"/>
</dbReference>
<evidence type="ECO:0000313" key="5">
    <source>
        <dbReference type="RefSeq" id="XP_017891827.1"/>
    </source>
</evidence>
<keyword evidence="4" id="KW-1185">Reference proteome</keyword>
<dbReference type="PANTHER" id="PTHR10073">
    <property type="entry name" value="DNA MISMATCH REPAIR PROTEIN MLH, PMS, MUTL"/>
    <property type="match status" value="1"/>
</dbReference>
<sequence>MEALNDINNIAECILELVSNSLNASATSIAIRVHRGERKIQVIDNGKGISRLQLKLMAEYNKKHFDSSKLQNPRSKTSLIKIRRLSNALMITSRHYKSPTTYLKVFEAFQSPKFFEIERRPCQGTSVIICGFHELSLKKWDTFSVCFLIRNIAIANPQVSFTIKDNETMDITMAITKLRSPTVIFKTLYSRELQHHKIWYIKSTNRSDIKFHAYIGLTNSTSIQYIFLNNKLVSCPLILQVISAVFTNSLKFIGKEQNLEISLRRRRIFILLFIMCEAEYVFTIDENQKRILIFRNIQNFLHRIKNKIVRVFIKGAAPLSVSHSAKEHNSSDALLTVDPIPFITPISIKNATFLPTHNSHHIKEHNEEYKTNEISSIANLTQLIAPIVHDENVNKEDTLLSLSNWSNWSSVKNLNNKTNGFKFYKQFDFLPRNLHKLLRGNKKLVMTDLLNEYNESLMKLRTKWEIPPLLPRQEIDIRPCKYIQKYREFTLKKENLKYVKIIGQMNKELIVGLTIKSDMKMLLLMDQHAIHERIRYEQLLQEYKSQLKNELLSIKLKEPIVIQLPVHSSTLLLSNRSVLNKFGIKFSMTSSKHSIIIHTVPELLERNKYHSDVLKLKSKTQNLLNELLENIASYKCPQLNSLPLTIQDAIASEACHGSIKFGAPLTLRKSKWLLKLLSGTKNPTQCAHGRPSIIPLLDLIDLETRRKKTVPVCNNI</sequence>
<evidence type="ECO:0000259" key="3">
    <source>
        <dbReference type="SMART" id="SM00853"/>
    </source>
</evidence>
<dbReference type="InterPro" id="IPR036890">
    <property type="entry name" value="HATPase_C_sf"/>
</dbReference>
<dbReference type="InterPro" id="IPR014721">
    <property type="entry name" value="Ribsml_uS5_D2-typ_fold_subgr"/>
</dbReference>
<feature type="domain" description="MutL C-terminal dimerisation" evidence="3">
    <location>
        <begin position="501"/>
        <end position="665"/>
    </location>
</feature>
<dbReference type="InterPro" id="IPR038973">
    <property type="entry name" value="MutL/Mlh/Pms-like"/>
</dbReference>
<dbReference type="GO" id="GO:0005524">
    <property type="term" value="F:ATP binding"/>
    <property type="evidence" value="ECO:0007669"/>
    <property type="project" value="InterPro"/>
</dbReference>
<dbReference type="Pfam" id="PF13589">
    <property type="entry name" value="HATPase_c_3"/>
    <property type="match status" value="1"/>
</dbReference>
<keyword evidence="2" id="KW-0227">DNA damage</keyword>
<dbReference type="GO" id="GO:0006298">
    <property type="term" value="P:mismatch repair"/>
    <property type="evidence" value="ECO:0007669"/>
    <property type="project" value="InterPro"/>
</dbReference>
<dbReference type="SMART" id="SM00853">
    <property type="entry name" value="MutL_C"/>
    <property type="match status" value="1"/>
</dbReference>
<dbReference type="GO" id="GO:0032300">
    <property type="term" value="C:mismatch repair complex"/>
    <property type="evidence" value="ECO:0007669"/>
    <property type="project" value="InterPro"/>
</dbReference>
<dbReference type="InterPro" id="IPR014790">
    <property type="entry name" value="MutL_C"/>
</dbReference>
<accession>A0AAJ7JFY1</accession>
<dbReference type="Gene3D" id="3.30.230.10">
    <property type="match status" value="1"/>
</dbReference>
<dbReference type="GO" id="GO:0140664">
    <property type="term" value="F:ATP-dependent DNA damage sensor activity"/>
    <property type="evidence" value="ECO:0007669"/>
    <property type="project" value="InterPro"/>
</dbReference>
<dbReference type="SUPFAM" id="SSF118116">
    <property type="entry name" value="DNA mismatch repair protein MutL"/>
    <property type="match status" value="1"/>
</dbReference>